<comment type="similarity">
    <text evidence="9">Belongs to the anthranilate phosphoribosyltransferase family.</text>
</comment>
<dbReference type="HAMAP" id="MF_00211">
    <property type="entry name" value="TrpD"/>
    <property type="match status" value="1"/>
</dbReference>
<evidence type="ECO:0000259" key="10">
    <source>
        <dbReference type="Pfam" id="PF00591"/>
    </source>
</evidence>
<dbReference type="PANTHER" id="PTHR43285:SF2">
    <property type="entry name" value="ANTHRANILATE PHOSPHORIBOSYLTRANSFERASE"/>
    <property type="match status" value="1"/>
</dbReference>
<feature type="binding site" evidence="9">
    <location>
        <position position="80"/>
    </location>
    <ligand>
        <name>Mg(2+)</name>
        <dbReference type="ChEBI" id="CHEBI:18420"/>
        <label>1</label>
    </ligand>
</feature>
<reference evidence="12" key="2">
    <citation type="submission" date="2017-09" db="EMBL/GenBank/DDBJ databases">
        <authorList>
            <person name="Perez-Cataluna A."/>
            <person name="Figueras M.J."/>
            <person name="Salas-Masso N."/>
        </authorList>
    </citation>
    <scope>NUCLEOTIDE SEQUENCE</scope>
    <source>
        <strain evidence="12">CECT 7727</strain>
    </source>
</reference>
<dbReference type="KEGG" id="amar:AMRN_1324"/>
<dbReference type="SUPFAM" id="SSF47648">
    <property type="entry name" value="Nucleoside phosphorylase/phosphoribosyltransferase N-terminal domain"/>
    <property type="match status" value="1"/>
</dbReference>
<evidence type="ECO:0000256" key="2">
    <source>
        <dbReference type="ARBA" id="ARBA00022605"/>
    </source>
</evidence>
<feature type="binding site" evidence="9">
    <location>
        <position position="214"/>
    </location>
    <ligand>
        <name>Mg(2+)</name>
        <dbReference type="ChEBI" id="CHEBI:18420"/>
        <label>1</label>
    </ligand>
</feature>
<keyword evidence="5 9" id="KW-0822">Tryptophan biosynthesis</keyword>
<evidence type="ECO:0000313" key="12">
    <source>
        <dbReference type="EMBL" id="PHO15172.1"/>
    </source>
</evidence>
<keyword evidence="9" id="KW-0479">Metal-binding</keyword>
<dbReference type="InterPro" id="IPR000312">
    <property type="entry name" value="Glycosyl_Trfase_fam3"/>
</dbReference>
<protein>
    <recommendedName>
        <fullName evidence="9">Anthranilate phosphoribosyltransferase</fullName>
        <ecNumber evidence="9">2.4.2.18</ecNumber>
    </recommendedName>
</protein>
<evidence type="ECO:0000313" key="13">
    <source>
        <dbReference type="Proteomes" id="UP000224740"/>
    </source>
</evidence>
<dbReference type="Proteomes" id="UP000224740">
    <property type="component" value="Unassembled WGS sequence"/>
</dbReference>
<feature type="binding site" evidence="9">
    <location>
        <position position="154"/>
    </location>
    <ligand>
        <name>anthranilate</name>
        <dbReference type="ChEBI" id="CHEBI:16567"/>
        <label>2</label>
    </ligand>
</feature>
<comment type="catalytic activity">
    <reaction evidence="7 9">
        <text>N-(5-phospho-beta-D-ribosyl)anthranilate + diphosphate = 5-phospho-alpha-D-ribose 1-diphosphate + anthranilate</text>
        <dbReference type="Rhea" id="RHEA:11768"/>
        <dbReference type="ChEBI" id="CHEBI:16567"/>
        <dbReference type="ChEBI" id="CHEBI:18277"/>
        <dbReference type="ChEBI" id="CHEBI:33019"/>
        <dbReference type="ChEBI" id="CHEBI:58017"/>
        <dbReference type="EC" id="2.4.2.18"/>
    </reaction>
</comment>
<name>A0A347TKD7_9BACT</name>
<dbReference type="GO" id="GO:0004048">
    <property type="term" value="F:anthranilate phosphoribosyltransferase activity"/>
    <property type="evidence" value="ECO:0007669"/>
    <property type="project" value="UniProtKB-UniRule"/>
</dbReference>
<comment type="subunit">
    <text evidence="9">Homodimer.</text>
</comment>
<keyword evidence="2 9" id="KW-0028">Amino-acid biosynthesis</keyword>
<evidence type="ECO:0000313" key="14">
    <source>
        <dbReference type="Proteomes" id="UP000264693"/>
    </source>
</evidence>
<keyword evidence="3 9" id="KW-0328">Glycosyltransferase</keyword>
<dbReference type="AlphaFoldDB" id="A0A347TKD7"/>
<comment type="pathway">
    <text evidence="1 9">Amino-acid biosynthesis; L-tryptophan biosynthesis; L-tryptophan from chorismate: step 2/5.</text>
</comment>
<comment type="caution">
    <text evidence="9">Lacks conserved residue(s) required for the propagation of feature annotation.</text>
</comment>
<evidence type="ECO:0000256" key="3">
    <source>
        <dbReference type="ARBA" id="ARBA00022676"/>
    </source>
</evidence>
<dbReference type="GO" id="GO:0000162">
    <property type="term" value="P:L-tryptophan biosynthetic process"/>
    <property type="evidence" value="ECO:0007669"/>
    <property type="project" value="UniProtKB-UniRule"/>
</dbReference>
<evidence type="ECO:0000256" key="7">
    <source>
        <dbReference type="ARBA" id="ARBA00052328"/>
    </source>
</evidence>
<dbReference type="Proteomes" id="UP000264693">
    <property type="component" value="Chromosome"/>
</dbReference>
<dbReference type="FunFam" id="3.40.1030.10:FF:000002">
    <property type="entry name" value="Anthranilate phosphoribosyltransferase"/>
    <property type="match status" value="1"/>
</dbReference>
<feature type="binding site" evidence="9">
    <location>
        <begin position="78"/>
        <end position="81"/>
    </location>
    <ligand>
        <name>5-phospho-alpha-D-ribose 1-diphosphate</name>
        <dbReference type="ChEBI" id="CHEBI:58017"/>
    </ligand>
</feature>
<reference evidence="13" key="1">
    <citation type="submission" date="2017-09" db="EMBL/GenBank/DDBJ databases">
        <title>Arcobacter canalis sp. nov., a new species isolated from a water canal contaminated with urban sewage.</title>
        <authorList>
            <person name="Perez-Cataluna A."/>
            <person name="Salas-Masso N."/>
            <person name="Figueras M.J."/>
        </authorList>
    </citation>
    <scope>NUCLEOTIDE SEQUENCE [LARGE SCALE GENOMIC DNA]</scope>
    <source>
        <strain evidence="13">CECT 7727</strain>
    </source>
</reference>
<dbReference type="SUPFAM" id="SSF52418">
    <property type="entry name" value="Nucleoside phosphorylase/phosphoribosyltransferase catalytic domain"/>
    <property type="match status" value="1"/>
</dbReference>
<comment type="cofactor">
    <cofactor evidence="9">
        <name>Mg(2+)</name>
        <dbReference type="ChEBI" id="CHEBI:18420"/>
    </cofactor>
    <text evidence="9">Binds 2 magnesium ions per monomer.</text>
</comment>
<feature type="binding site" evidence="9">
    <location>
        <position position="108"/>
    </location>
    <ligand>
        <name>5-phospho-alpha-D-ribose 1-diphosphate</name>
        <dbReference type="ChEBI" id="CHEBI:58017"/>
    </ligand>
</feature>
<reference evidence="11 14" key="3">
    <citation type="submission" date="2018-08" db="EMBL/GenBank/DDBJ databases">
        <title>Complete genome of the Arcobacter marinus type strain JCM 15502.</title>
        <authorList>
            <person name="Miller W.G."/>
            <person name="Yee E."/>
            <person name="Huynh S."/>
            <person name="Parker C.T."/>
        </authorList>
    </citation>
    <scope>NUCLEOTIDE SEQUENCE [LARGE SCALE GENOMIC DNA]</scope>
    <source>
        <strain evidence="11 14">JCM 15502</strain>
    </source>
</reference>
<dbReference type="UniPathway" id="UPA00035">
    <property type="reaction ID" value="UER00041"/>
</dbReference>
<gene>
    <name evidence="9 11" type="primary">trpD</name>
    <name evidence="11" type="ORF">AMRN_1324</name>
    <name evidence="12" type="ORF">CPH92_08100</name>
</gene>
<dbReference type="PANTHER" id="PTHR43285">
    <property type="entry name" value="ANTHRANILATE PHOSPHORIBOSYLTRANSFERASE"/>
    <property type="match status" value="1"/>
</dbReference>
<accession>A0A347TKD7</accession>
<keyword evidence="9" id="KW-0460">Magnesium</keyword>
<proteinExistence type="inferred from homology"/>
<dbReference type="EMBL" id="NXAO01000034">
    <property type="protein sequence ID" value="PHO15172.1"/>
    <property type="molecule type" value="Genomic_DNA"/>
</dbReference>
<feature type="domain" description="Glycosyl transferase family 3" evidence="10">
    <location>
        <begin position="61"/>
        <end position="312"/>
    </location>
</feature>
<sequence>MFNVAKLKFDDIFENRLLEDEVRDYLIELYERGETVEEIAGAVSAMRDHLIALPANKALREKAIDIVGTGGDKSFSFNISSTTSILLCASGSYVAKHGNRSVTSKSGSSDMLEALGFNLDLSLEDSAKMFEDTGFVFMHAANHHPAMKYVTPIRKSINHRTIFNLIGPLSNPAFVKKQLLGVFPKELIGKITEALNILETQKAMVVSSNDGMDEISISDISFANLLENKKISEFIIDPQELGFNLAPKESIVGGDAKENAVITKGILSNEIKDSRLDIVLLNSAAALIIDDKARDMKEGIEIARSTIESGKAKEKLEQLIKVSNALA</sequence>
<dbReference type="RefSeq" id="WP_099311232.1">
    <property type="nucleotide sequence ID" value="NZ_CP032101.1"/>
</dbReference>
<feature type="binding site" evidence="9">
    <location>
        <begin position="71"/>
        <end position="72"/>
    </location>
    <ligand>
        <name>5-phospho-alpha-D-ribose 1-diphosphate</name>
        <dbReference type="ChEBI" id="CHEBI:58017"/>
    </ligand>
</feature>
<dbReference type="Pfam" id="PF00591">
    <property type="entry name" value="Glycos_transf_3"/>
    <property type="match status" value="1"/>
</dbReference>
<keyword evidence="13" id="KW-1185">Reference proteome</keyword>
<evidence type="ECO:0000256" key="5">
    <source>
        <dbReference type="ARBA" id="ARBA00022822"/>
    </source>
</evidence>
<comment type="function">
    <text evidence="9">Catalyzes the transfer of the phosphoribosyl group of 5-phosphorylribose-1-pyrophosphate (PRPP) to anthranilate to yield N-(5'-phosphoribosyl)-anthranilate (PRA).</text>
</comment>
<dbReference type="InterPro" id="IPR035902">
    <property type="entry name" value="Nuc_phospho_transferase"/>
</dbReference>
<dbReference type="Gene3D" id="1.20.970.10">
    <property type="entry name" value="Transferase, Pyrimidine Nucleoside Phosphorylase, Chain C"/>
    <property type="match status" value="1"/>
</dbReference>
<feature type="binding site" evidence="9">
    <location>
        <position position="99"/>
    </location>
    <ligand>
        <name>anthranilate</name>
        <dbReference type="ChEBI" id="CHEBI:16567"/>
        <label>1</label>
    </ligand>
</feature>
<dbReference type="GO" id="GO:0016829">
    <property type="term" value="F:lyase activity"/>
    <property type="evidence" value="ECO:0007669"/>
    <property type="project" value="UniProtKB-KW"/>
</dbReference>
<dbReference type="InterPro" id="IPR005940">
    <property type="entry name" value="Anthranilate_Pribosyl_Tfrase"/>
</dbReference>
<feature type="binding site" evidence="9">
    <location>
        <position position="76"/>
    </location>
    <ligand>
        <name>5-phospho-alpha-D-ribose 1-diphosphate</name>
        <dbReference type="ChEBI" id="CHEBI:58017"/>
    </ligand>
</feature>
<evidence type="ECO:0000256" key="4">
    <source>
        <dbReference type="ARBA" id="ARBA00022679"/>
    </source>
</evidence>
<feature type="binding site" evidence="9">
    <location>
        <position position="214"/>
    </location>
    <ligand>
        <name>Mg(2+)</name>
        <dbReference type="ChEBI" id="CHEBI:18420"/>
        <label>2</label>
    </ligand>
</feature>
<feature type="binding site" evidence="9">
    <location>
        <position position="68"/>
    </location>
    <ligand>
        <name>5-phospho-alpha-D-ribose 1-diphosphate</name>
        <dbReference type="ChEBI" id="CHEBI:58017"/>
    </ligand>
</feature>
<evidence type="ECO:0000256" key="1">
    <source>
        <dbReference type="ARBA" id="ARBA00004907"/>
    </source>
</evidence>
<dbReference type="GO" id="GO:0000287">
    <property type="term" value="F:magnesium ion binding"/>
    <property type="evidence" value="ECO:0007669"/>
    <property type="project" value="UniProtKB-UniRule"/>
</dbReference>
<dbReference type="InterPro" id="IPR036320">
    <property type="entry name" value="Glycosyl_Trfase_fam3_N_dom_sf"/>
</dbReference>
<evidence type="ECO:0000313" key="11">
    <source>
        <dbReference type="EMBL" id="AXX87065.1"/>
    </source>
</evidence>
<feature type="binding site" evidence="9">
    <location>
        <position position="68"/>
    </location>
    <ligand>
        <name>anthranilate</name>
        <dbReference type="ChEBI" id="CHEBI:16567"/>
        <label>1</label>
    </ligand>
</feature>
<evidence type="ECO:0000256" key="8">
    <source>
        <dbReference type="ARBA" id="ARBA00061188"/>
    </source>
</evidence>
<dbReference type="EMBL" id="CP032101">
    <property type="protein sequence ID" value="AXX87065.1"/>
    <property type="molecule type" value="Genomic_DNA"/>
</dbReference>
<feature type="binding site" evidence="9">
    <location>
        <position position="213"/>
    </location>
    <ligand>
        <name>Mg(2+)</name>
        <dbReference type="ChEBI" id="CHEBI:18420"/>
        <label>2</label>
    </ligand>
</feature>
<keyword evidence="6 9" id="KW-0057">Aromatic amino acid biosynthesis</keyword>
<dbReference type="GO" id="GO:0005829">
    <property type="term" value="C:cytosol"/>
    <property type="evidence" value="ECO:0007669"/>
    <property type="project" value="TreeGrafter"/>
</dbReference>
<evidence type="ECO:0000256" key="6">
    <source>
        <dbReference type="ARBA" id="ARBA00023141"/>
    </source>
</evidence>
<dbReference type="EC" id="2.4.2.18" evidence="9"/>
<dbReference type="NCBIfam" id="TIGR01245">
    <property type="entry name" value="trpD"/>
    <property type="match status" value="1"/>
</dbReference>
<dbReference type="Gene3D" id="3.40.1030.10">
    <property type="entry name" value="Nucleoside phosphorylase/phosphoribosyltransferase catalytic domain"/>
    <property type="match status" value="1"/>
</dbReference>
<comment type="similarity">
    <text evidence="8">In the C-terminal section; belongs to the anthranilate phosphoribosyltransferase family.</text>
</comment>
<evidence type="ECO:0000256" key="9">
    <source>
        <dbReference type="HAMAP-Rule" id="MF_00211"/>
    </source>
</evidence>
<feature type="binding site" evidence="9">
    <location>
        <begin position="96"/>
        <end position="104"/>
    </location>
    <ligand>
        <name>5-phospho-alpha-D-ribose 1-diphosphate</name>
        <dbReference type="ChEBI" id="CHEBI:58017"/>
    </ligand>
</feature>
<keyword evidence="11" id="KW-0456">Lyase</keyword>
<keyword evidence="4 9" id="KW-0808">Transferase</keyword>
<organism evidence="11 14">
    <name type="scientific">Malaciobacter marinus</name>
    <dbReference type="NCBI Taxonomy" id="505249"/>
    <lineage>
        <taxon>Bacteria</taxon>
        <taxon>Pseudomonadati</taxon>
        <taxon>Campylobacterota</taxon>
        <taxon>Epsilonproteobacteria</taxon>
        <taxon>Campylobacterales</taxon>
        <taxon>Arcobacteraceae</taxon>
        <taxon>Malaciobacter</taxon>
    </lineage>
</organism>